<dbReference type="Gene3D" id="1.20.1250.20">
    <property type="entry name" value="MFS general substrate transporter like domains"/>
    <property type="match status" value="1"/>
</dbReference>
<comment type="caution">
    <text evidence="7">The sequence shown here is derived from an EMBL/GenBank/DDBJ whole genome shotgun (WGS) entry which is preliminary data.</text>
</comment>
<feature type="transmembrane region" description="Helical" evidence="5">
    <location>
        <begin position="212"/>
        <end position="232"/>
    </location>
</feature>
<feature type="transmembrane region" description="Helical" evidence="5">
    <location>
        <begin position="462"/>
        <end position="484"/>
    </location>
</feature>
<sequence>MSFLSLHEVENTQGTVQLIDHGGNLQVKAGTDIVLIPQPNTNDPNDPLTWPLKKRTMAYYSILMFSGLTNFGISGISPGFEQLAEEFHVSINQLTYLISVKGLGMAMGCFTIAPFSVRYGKRPVWLCCMTGFFVCHTWAAASKSYASLLVARLLASWFGGMSEPLSLASLNDLFFLHERGTQNGIQALSLSIGNAVAPIVSGFLIESRGWRWYHWLVVILAGVNWLLIFFLYPETAYARDLHRSMDAAAVTRTDVEDKAPKQEGDSKAEFVTVETSNPATSKRKTFIEGLKPWSGVWEENNLLAAYIRPWVVWVYPSFVWGALAFALHVSVIIILISLLPIELGGPPYHFSVSQLGLTYIAQLIGNLIGCYSCGYLNDVLSQWSARRNDGIFEPEMRLPVIMIPAIFGPAGILMFGIGVVKQVHWIVPVIGDAFLGVALTGLPSVVQPYLMDCYYPVSMDALIAFNGMKNFIFFGIGFAVVPWVELNGLIAVSSILAEMLFVVDSLAIVVHMFGKPLRVRDGKLKIFPF</sequence>
<dbReference type="GO" id="GO:0005886">
    <property type="term" value="C:plasma membrane"/>
    <property type="evidence" value="ECO:0007669"/>
    <property type="project" value="TreeGrafter"/>
</dbReference>
<dbReference type="InterPro" id="IPR036259">
    <property type="entry name" value="MFS_trans_sf"/>
</dbReference>
<dbReference type="EMBL" id="JAPDRK010000018">
    <property type="protein sequence ID" value="KAJ9604691.1"/>
    <property type="molecule type" value="Genomic_DNA"/>
</dbReference>
<comment type="subcellular location">
    <subcellularLocation>
        <location evidence="1">Membrane</location>
        <topology evidence="1">Multi-pass membrane protein</topology>
    </subcellularLocation>
</comment>
<feature type="domain" description="Major facilitator superfamily (MFS) profile" evidence="6">
    <location>
        <begin position="58"/>
        <end position="529"/>
    </location>
</feature>
<evidence type="ECO:0000313" key="8">
    <source>
        <dbReference type="Proteomes" id="UP001172673"/>
    </source>
</evidence>
<keyword evidence="8" id="KW-1185">Reference proteome</keyword>
<protein>
    <recommendedName>
        <fullName evidence="6">Major facilitator superfamily (MFS) profile domain-containing protein</fullName>
    </recommendedName>
</protein>
<dbReference type="SUPFAM" id="SSF103473">
    <property type="entry name" value="MFS general substrate transporter"/>
    <property type="match status" value="1"/>
</dbReference>
<evidence type="ECO:0000259" key="6">
    <source>
        <dbReference type="PROSITE" id="PS50850"/>
    </source>
</evidence>
<name>A0AA38X0T5_9EURO</name>
<feature type="transmembrane region" description="Helical" evidence="5">
    <location>
        <begin position="398"/>
        <end position="419"/>
    </location>
</feature>
<evidence type="ECO:0000313" key="7">
    <source>
        <dbReference type="EMBL" id="KAJ9604691.1"/>
    </source>
</evidence>
<evidence type="ECO:0000256" key="3">
    <source>
        <dbReference type="ARBA" id="ARBA00022989"/>
    </source>
</evidence>
<gene>
    <name evidence="7" type="ORF">H2200_010805</name>
</gene>
<reference evidence="7" key="1">
    <citation type="submission" date="2022-10" db="EMBL/GenBank/DDBJ databases">
        <title>Culturing micro-colonial fungi from biological soil crusts in the Mojave desert and describing Neophaeococcomyces mojavensis, and introducing the new genera and species Taxawa tesnikishii.</title>
        <authorList>
            <person name="Kurbessoian T."/>
            <person name="Stajich J.E."/>
        </authorList>
    </citation>
    <scope>NUCLEOTIDE SEQUENCE</scope>
    <source>
        <strain evidence="7">TK_41</strain>
    </source>
</reference>
<dbReference type="PANTHER" id="PTHR23502:SF34">
    <property type="entry name" value="PROTEIN HOL1"/>
    <property type="match status" value="1"/>
</dbReference>
<evidence type="ECO:0000256" key="5">
    <source>
        <dbReference type="SAM" id="Phobius"/>
    </source>
</evidence>
<feature type="transmembrane region" description="Helical" evidence="5">
    <location>
        <begin position="425"/>
        <end position="450"/>
    </location>
</feature>
<evidence type="ECO:0000256" key="4">
    <source>
        <dbReference type="ARBA" id="ARBA00023136"/>
    </source>
</evidence>
<dbReference type="Proteomes" id="UP001172673">
    <property type="component" value="Unassembled WGS sequence"/>
</dbReference>
<dbReference type="PANTHER" id="PTHR23502">
    <property type="entry name" value="MAJOR FACILITATOR SUPERFAMILY"/>
    <property type="match status" value="1"/>
</dbReference>
<keyword evidence="2 5" id="KW-0812">Transmembrane</keyword>
<evidence type="ECO:0000256" key="1">
    <source>
        <dbReference type="ARBA" id="ARBA00004141"/>
    </source>
</evidence>
<organism evidence="7 8">
    <name type="scientific">Cladophialophora chaetospira</name>
    <dbReference type="NCBI Taxonomy" id="386627"/>
    <lineage>
        <taxon>Eukaryota</taxon>
        <taxon>Fungi</taxon>
        <taxon>Dikarya</taxon>
        <taxon>Ascomycota</taxon>
        <taxon>Pezizomycotina</taxon>
        <taxon>Eurotiomycetes</taxon>
        <taxon>Chaetothyriomycetidae</taxon>
        <taxon>Chaetothyriales</taxon>
        <taxon>Herpotrichiellaceae</taxon>
        <taxon>Cladophialophora</taxon>
    </lineage>
</organism>
<dbReference type="GO" id="GO:0022857">
    <property type="term" value="F:transmembrane transporter activity"/>
    <property type="evidence" value="ECO:0007669"/>
    <property type="project" value="InterPro"/>
</dbReference>
<keyword evidence="3 5" id="KW-1133">Transmembrane helix</keyword>
<dbReference type="InterPro" id="IPR020846">
    <property type="entry name" value="MFS_dom"/>
</dbReference>
<dbReference type="AlphaFoldDB" id="A0AA38X0T5"/>
<feature type="transmembrane region" description="Helical" evidence="5">
    <location>
        <begin position="490"/>
        <end position="513"/>
    </location>
</feature>
<dbReference type="Pfam" id="PF07690">
    <property type="entry name" value="MFS_1"/>
    <property type="match status" value="1"/>
</dbReference>
<feature type="transmembrane region" description="Helical" evidence="5">
    <location>
        <begin position="124"/>
        <end position="141"/>
    </location>
</feature>
<feature type="transmembrane region" description="Helical" evidence="5">
    <location>
        <begin position="96"/>
        <end position="117"/>
    </location>
</feature>
<dbReference type="InterPro" id="IPR011701">
    <property type="entry name" value="MFS"/>
</dbReference>
<keyword evidence="4 5" id="KW-0472">Membrane</keyword>
<accession>A0AA38X0T5</accession>
<feature type="transmembrane region" description="Helical" evidence="5">
    <location>
        <begin position="318"/>
        <end position="339"/>
    </location>
</feature>
<evidence type="ECO:0000256" key="2">
    <source>
        <dbReference type="ARBA" id="ARBA00022692"/>
    </source>
</evidence>
<feature type="transmembrane region" description="Helical" evidence="5">
    <location>
        <begin position="57"/>
        <end position="76"/>
    </location>
</feature>
<dbReference type="PROSITE" id="PS50850">
    <property type="entry name" value="MFS"/>
    <property type="match status" value="1"/>
</dbReference>
<feature type="transmembrane region" description="Helical" evidence="5">
    <location>
        <begin position="359"/>
        <end position="377"/>
    </location>
</feature>
<proteinExistence type="predicted"/>